<gene>
    <name evidence="1" type="ORF">BOH78_3988</name>
</gene>
<accession>A0A1V2LI59</accession>
<reference evidence="2" key="1">
    <citation type="journal article" date="2017" name="Genome Announc.">
        <title>Genome sequences of Cyberlindnera fabianii 65, Pichia kudriavzevii 129, and Saccharomyces cerevisiae 131 isolated from fermented masau fruits in Zimbabwe.</title>
        <authorList>
            <person name="van Rijswijck I.M.H."/>
            <person name="Derks M.F.L."/>
            <person name="Abee T."/>
            <person name="de Ridder D."/>
            <person name="Smid E.J."/>
        </authorList>
    </citation>
    <scope>NUCLEOTIDE SEQUENCE [LARGE SCALE GENOMIC DNA]</scope>
    <source>
        <strain evidence="2">129</strain>
    </source>
</reference>
<evidence type="ECO:0000313" key="2">
    <source>
        <dbReference type="Proteomes" id="UP000189274"/>
    </source>
</evidence>
<dbReference type="Proteomes" id="UP000189274">
    <property type="component" value="Unassembled WGS sequence"/>
</dbReference>
<sequence>MYLLGYIHERSTRFEVVISANKKAITHRAKLILRPQLVLKYNGRNKDNKCLLLKNTNHKIIFSLLFIKDYRAKDDRKRNKKELVALETLLFEEELSTCKTINDNEKIEETKENELIAIKSMRAVRRNLKNVDNYPLLLFVHSVEEQENNNVLEEPYDGSYDEDNEIKEIYDILKENLPIPKLTEIIGIAGIDETNDTLDVYWKDCDPCHSSSIPFSLFLEIPEDLQRTLWDNAKAIDKDNKLRPKFLKRRGSVRDQTKDYLSISSSGNHIEG</sequence>
<proteinExistence type="predicted"/>
<dbReference type="EMBL" id="MQVM01000024">
    <property type="protein sequence ID" value="ONH72129.1"/>
    <property type="molecule type" value="Genomic_DNA"/>
</dbReference>
<dbReference type="AlphaFoldDB" id="A0A1V2LI59"/>
<evidence type="ECO:0000313" key="1">
    <source>
        <dbReference type="EMBL" id="ONH72129.1"/>
    </source>
</evidence>
<organism evidence="1 2">
    <name type="scientific">Pichia kudriavzevii</name>
    <name type="common">Yeast</name>
    <name type="synonym">Issatchenkia orientalis</name>
    <dbReference type="NCBI Taxonomy" id="4909"/>
    <lineage>
        <taxon>Eukaryota</taxon>
        <taxon>Fungi</taxon>
        <taxon>Dikarya</taxon>
        <taxon>Ascomycota</taxon>
        <taxon>Saccharomycotina</taxon>
        <taxon>Pichiomycetes</taxon>
        <taxon>Pichiales</taxon>
        <taxon>Pichiaceae</taxon>
        <taxon>Pichia</taxon>
    </lineage>
</organism>
<protein>
    <submittedName>
        <fullName evidence="1">Uncharacterized protein</fullName>
    </submittedName>
</protein>
<comment type="caution">
    <text evidence="1">The sequence shown here is derived from an EMBL/GenBank/DDBJ whole genome shotgun (WGS) entry which is preliminary data.</text>
</comment>
<name>A0A1V2LI59_PICKU</name>